<dbReference type="GO" id="GO:2000022">
    <property type="term" value="P:regulation of jasmonic acid mediated signaling pathway"/>
    <property type="evidence" value="ECO:0007669"/>
    <property type="project" value="UniProtKB-UniRule"/>
</dbReference>
<evidence type="ECO:0000256" key="2">
    <source>
        <dbReference type="ARBA" id="ARBA00022819"/>
    </source>
</evidence>
<comment type="domain">
    <text evidence="6">The jas domain is required for interaction with COI1.</text>
</comment>
<dbReference type="GO" id="GO:0031347">
    <property type="term" value="P:regulation of defense response"/>
    <property type="evidence" value="ECO:0007669"/>
    <property type="project" value="UniProtKB-UniRule"/>
</dbReference>
<dbReference type="HOGENOM" id="CLU_051749_3_0_1"/>
<protein>
    <recommendedName>
        <fullName evidence="6">Protein TIFY</fullName>
    </recommendedName>
    <alternativeName>
        <fullName evidence="6">Jasmonate ZIM domain-containing protein</fullName>
    </alternativeName>
</protein>
<reference evidence="9 10" key="1">
    <citation type="submission" date="2012-08" db="EMBL/GenBank/DDBJ databases">
        <title>Oryza genome evolution.</title>
        <authorList>
            <person name="Wing R.A."/>
        </authorList>
    </citation>
    <scope>NUCLEOTIDE SEQUENCE</scope>
</reference>
<dbReference type="SMART" id="SM00979">
    <property type="entry name" value="TIFY"/>
    <property type="match status" value="1"/>
</dbReference>
<dbReference type="PROSITE" id="PS51320">
    <property type="entry name" value="TIFY"/>
    <property type="match status" value="1"/>
</dbReference>
<dbReference type="PANTHER" id="PTHR33077">
    <property type="entry name" value="PROTEIN TIFY 4A-RELATED-RELATED"/>
    <property type="match status" value="1"/>
</dbReference>
<dbReference type="GO" id="GO:0005634">
    <property type="term" value="C:nucleus"/>
    <property type="evidence" value="ECO:0007669"/>
    <property type="project" value="UniProtKB-SubCell"/>
</dbReference>
<dbReference type="EnsemblPlants" id="LPERR03G05240.1">
    <property type="protein sequence ID" value="LPERR03G05240.1"/>
    <property type="gene ID" value="LPERR03G05240"/>
</dbReference>
<proteinExistence type="inferred from homology"/>
<dbReference type="Proteomes" id="UP000032180">
    <property type="component" value="Chromosome 3"/>
</dbReference>
<comment type="subcellular location">
    <subcellularLocation>
        <location evidence="6">Nucleus</location>
    </subcellularLocation>
</comment>
<keyword evidence="5" id="KW-0804">Transcription</keyword>
<evidence type="ECO:0000313" key="9">
    <source>
        <dbReference type="EnsemblPlants" id="LPERR03G05240.1"/>
    </source>
</evidence>
<evidence type="ECO:0000313" key="10">
    <source>
        <dbReference type="Proteomes" id="UP000032180"/>
    </source>
</evidence>
<keyword evidence="6" id="KW-0539">Nucleus</keyword>
<feature type="compositionally biased region" description="Polar residues" evidence="7">
    <location>
        <begin position="170"/>
        <end position="181"/>
    </location>
</feature>
<keyword evidence="2 6" id="KW-1184">Jasmonic acid signaling pathway</keyword>
<dbReference type="Gramene" id="LPERR03G05240.1">
    <property type="protein sequence ID" value="LPERR03G05240.1"/>
    <property type="gene ID" value="LPERR03G05240"/>
</dbReference>
<dbReference type="Pfam" id="PF09425">
    <property type="entry name" value="Jas_motif"/>
    <property type="match status" value="1"/>
</dbReference>
<accession>A0A0D9VQA2</accession>
<dbReference type="AlphaFoldDB" id="A0A0D9VQA2"/>
<organism evidence="9 10">
    <name type="scientific">Leersia perrieri</name>
    <dbReference type="NCBI Taxonomy" id="77586"/>
    <lineage>
        <taxon>Eukaryota</taxon>
        <taxon>Viridiplantae</taxon>
        <taxon>Streptophyta</taxon>
        <taxon>Embryophyta</taxon>
        <taxon>Tracheophyta</taxon>
        <taxon>Spermatophyta</taxon>
        <taxon>Magnoliopsida</taxon>
        <taxon>Liliopsida</taxon>
        <taxon>Poales</taxon>
        <taxon>Poaceae</taxon>
        <taxon>BOP clade</taxon>
        <taxon>Oryzoideae</taxon>
        <taxon>Oryzeae</taxon>
        <taxon>Oryzinae</taxon>
        <taxon>Leersia</taxon>
    </lineage>
</organism>
<evidence type="ECO:0000256" key="6">
    <source>
        <dbReference type="RuleBase" id="RU369065"/>
    </source>
</evidence>
<keyword evidence="4" id="KW-0805">Transcription regulation</keyword>
<dbReference type="Pfam" id="PF06200">
    <property type="entry name" value="tify"/>
    <property type="match status" value="1"/>
</dbReference>
<dbReference type="PANTHER" id="PTHR33077:SF117">
    <property type="entry name" value="PROTEIN TIFY 11C"/>
    <property type="match status" value="1"/>
</dbReference>
<dbReference type="InterPro" id="IPR018467">
    <property type="entry name" value="CCT_CS"/>
</dbReference>
<comment type="similarity">
    <text evidence="1 6">Belongs to the TIFY/JAZ family.</text>
</comment>
<evidence type="ECO:0000256" key="3">
    <source>
        <dbReference type="ARBA" id="ARBA00022843"/>
    </source>
</evidence>
<keyword evidence="10" id="KW-1185">Reference proteome</keyword>
<evidence type="ECO:0000256" key="4">
    <source>
        <dbReference type="ARBA" id="ARBA00023015"/>
    </source>
</evidence>
<dbReference type="InterPro" id="IPR010399">
    <property type="entry name" value="Tify_dom"/>
</dbReference>
<dbReference type="eggNOG" id="ENOG502RIU4">
    <property type="taxonomic scope" value="Eukaryota"/>
</dbReference>
<name>A0A0D9VQA2_9ORYZ</name>
<dbReference type="GO" id="GO:0009611">
    <property type="term" value="P:response to wounding"/>
    <property type="evidence" value="ECO:0007669"/>
    <property type="project" value="UniProtKB-UniRule"/>
</dbReference>
<evidence type="ECO:0000256" key="5">
    <source>
        <dbReference type="ARBA" id="ARBA00023163"/>
    </source>
</evidence>
<dbReference type="STRING" id="77586.A0A0D9VQA2"/>
<feature type="domain" description="Tify" evidence="8">
    <location>
        <begin position="91"/>
        <end position="126"/>
    </location>
</feature>
<sequence length="215" mass="22585">MAGGVEQQQQVANKAAVMAGNGGGGSRFAVTCGLLRQYMKEHGGGNGGRLTTMNLMTGGGADAAVPVERTTMELFPQQAGTLKESEERKGITENKAQLTIFYGGSVVVFDDFPAEKAGELMSLAGSGDQTVAVSDTAAAAAAACQPCLPDMPIARKVSLQRFLEKRKNRLTTMEPVTSSSPESEKKVEDQESSKRAKKDAGDGAVWLEVNPTLSL</sequence>
<reference evidence="10" key="2">
    <citation type="submission" date="2013-12" db="EMBL/GenBank/DDBJ databases">
        <authorList>
            <person name="Yu Y."/>
            <person name="Lee S."/>
            <person name="de Baynast K."/>
            <person name="Wissotski M."/>
            <person name="Liu L."/>
            <person name="Talag J."/>
            <person name="Goicoechea J."/>
            <person name="Angelova A."/>
            <person name="Jetty R."/>
            <person name="Kudrna D."/>
            <person name="Golser W."/>
            <person name="Rivera L."/>
            <person name="Zhang J."/>
            <person name="Wing R."/>
        </authorList>
    </citation>
    <scope>NUCLEOTIDE SEQUENCE</scope>
</reference>
<evidence type="ECO:0000259" key="8">
    <source>
        <dbReference type="PROSITE" id="PS51320"/>
    </source>
</evidence>
<evidence type="ECO:0000256" key="1">
    <source>
        <dbReference type="ARBA" id="ARBA00008614"/>
    </source>
</evidence>
<reference evidence="9" key="3">
    <citation type="submission" date="2015-04" db="UniProtKB">
        <authorList>
            <consortium name="EnsemblPlants"/>
        </authorList>
    </citation>
    <scope>IDENTIFICATION</scope>
</reference>
<feature type="compositionally biased region" description="Basic and acidic residues" evidence="7">
    <location>
        <begin position="182"/>
        <end position="201"/>
    </location>
</feature>
<evidence type="ECO:0000256" key="7">
    <source>
        <dbReference type="SAM" id="MobiDB-lite"/>
    </source>
</evidence>
<keyword evidence="3" id="KW-0832">Ubl conjugation</keyword>
<comment type="function">
    <text evidence="6">Repressor of jasmonate responses.</text>
</comment>
<feature type="region of interest" description="Disordered" evidence="7">
    <location>
        <begin position="170"/>
        <end position="203"/>
    </location>
</feature>
<dbReference type="InterPro" id="IPR040390">
    <property type="entry name" value="TIFY/JAZ"/>
</dbReference>